<sequence>MKNYLKCHKNNRFFSLQRNIKEKCLKNKIIIEKRGLQSQKKQKNPDEWEEEIKELKQAILKKEEECKLLAEKGLEAHKKYLKAQEKLISYKSIGNNLDINNVQKKDLQNRIYDLEKELNYYQKRTNYLIEKIEQANVSNEQYLEEIYKKEAENEKLLTQIQYEEKLIKKTNQIFLKLKKSKEMNKEYEILKNDFQDLKDKLVYYQKRTNQISRTNLQLHNDQQEKKKKILNFQRQIKKLEKVEQQKLKLEKKNHRLEQHNYFLEKLSLNKSKSLESIQFILSSFNNTSLFNKNEEEDQKKAKNKEQILKQEEKKEEEKENNQKFTEKEKEKDQKNEKEVEREEDYELYDEKEETRIYEPKEIILKKPINFNEKMFKDTKTILNSLNKSLNESSKYFFGIGGGNIRKNNSHELDLILNQEYFKKRKFYYLTYLLLFHYKIEELNKYLVQLKQKKNEYKSEINEKKKIIEMVQNKYQTLEKLLKDSNINSGNTQKDAKIELERVKLDQRAFFEKEKQFNQQIESLENKIKLLKESNKQEQIQRKKEIEEIKINFEKDFNDTKLKKGDLKKKLLSQINELKELTKKEKEKLIKENNSLIEMMEKKISYLRETQQIQIDNLKIEVQKKEEDLQDLEIEKLKYYNQNLRYKKQITDFKKQTEINRNYFQKHIYNLEKKIENKTQENVQLKEEKQNALLNSQQFESKYHEIQNTNSSNLNNYINTNQINTKLINENQFLKNNIKILESQLSIDLEKNNDEDDNDNDDDDDDDGDDDDNDDDEQSNRKERESLNQRNLKLKKKVNDLKINYQNELIQTNNENQKKHSKLLDEISKLKQNNFNLKNELNLNLQNNCLLLSSKKKYKGKLELYQRKIERDNQKKKLLINELIKYKHEKSQLRNQKKEIKKLTKQLEIKEQRRKISKEKIEDLNDFSNITKEKFIKKHHENLKLIEKINSLDQIIQHLQSDNFYTAKNIKIIITKLISNFLDLDIYFILLNQISGKEESISPMDENTNNNVNNAIIQEKVDGERDDSQNNNHKYKLIKMVANNLEINHFFIKRITNS</sequence>
<evidence type="ECO:0000313" key="4">
    <source>
        <dbReference type="Proteomes" id="UP001146793"/>
    </source>
</evidence>
<dbReference type="EMBL" id="JANTQA010000032">
    <property type="protein sequence ID" value="KAJ3439808.1"/>
    <property type="molecule type" value="Genomic_DNA"/>
</dbReference>
<reference evidence="3" key="1">
    <citation type="submission" date="2022-08" db="EMBL/GenBank/DDBJ databases">
        <title>Novel sulphate-reducing endosymbionts in the free-living metamonad Anaeramoeba.</title>
        <authorList>
            <person name="Jerlstrom-Hultqvist J."/>
            <person name="Cepicka I."/>
            <person name="Gallot-Lavallee L."/>
            <person name="Salas-Leiva D."/>
            <person name="Curtis B.A."/>
            <person name="Zahonova K."/>
            <person name="Pipaliya S."/>
            <person name="Dacks J."/>
            <person name="Roger A.J."/>
        </authorList>
    </citation>
    <scope>NUCLEOTIDE SEQUENCE</scope>
    <source>
        <strain evidence="3">Busselton2</strain>
    </source>
</reference>
<evidence type="ECO:0000256" key="2">
    <source>
        <dbReference type="SAM" id="MobiDB-lite"/>
    </source>
</evidence>
<keyword evidence="1" id="KW-0175">Coiled coil</keyword>
<name>A0AAV7ZCS3_9EUKA</name>
<feature type="coiled-coil region" evidence="1">
    <location>
        <begin position="97"/>
        <end position="259"/>
    </location>
</feature>
<feature type="region of interest" description="Disordered" evidence="2">
    <location>
        <begin position="750"/>
        <end position="790"/>
    </location>
</feature>
<accession>A0AAV7ZCS3</accession>
<feature type="coiled-coil region" evidence="1">
    <location>
        <begin position="45"/>
        <end position="72"/>
    </location>
</feature>
<dbReference type="AlphaFoldDB" id="A0AAV7ZCS3"/>
<proteinExistence type="predicted"/>
<feature type="compositionally biased region" description="Acidic residues" evidence="2">
    <location>
        <begin position="752"/>
        <end position="776"/>
    </location>
</feature>
<evidence type="ECO:0000256" key="1">
    <source>
        <dbReference type="SAM" id="Coils"/>
    </source>
</evidence>
<comment type="caution">
    <text evidence="3">The sequence shown here is derived from an EMBL/GenBank/DDBJ whole genome shotgun (WGS) entry which is preliminary data.</text>
</comment>
<evidence type="ECO:0000313" key="3">
    <source>
        <dbReference type="EMBL" id="KAJ3439808.1"/>
    </source>
</evidence>
<feature type="coiled-coil region" evidence="1">
    <location>
        <begin position="513"/>
        <end position="743"/>
    </location>
</feature>
<feature type="region of interest" description="Disordered" evidence="2">
    <location>
        <begin position="293"/>
        <end position="345"/>
    </location>
</feature>
<dbReference type="Proteomes" id="UP001146793">
    <property type="component" value="Unassembled WGS sequence"/>
</dbReference>
<gene>
    <name evidence="3" type="ORF">M0812_15848</name>
</gene>
<protein>
    <submittedName>
        <fullName evidence="3">Uncharacterized protein</fullName>
    </submittedName>
</protein>
<feature type="coiled-coil region" evidence="1">
    <location>
        <begin position="439"/>
        <end position="487"/>
    </location>
</feature>
<organism evidence="3 4">
    <name type="scientific">Anaeramoeba flamelloides</name>
    <dbReference type="NCBI Taxonomy" id="1746091"/>
    <lineage>
        <taxon>Eukaryota</taxon>
        <taxon>Metamonada</taxon>
        <taxon>Anaeramoebidae</taxon>
        <taxon>Anaeramoeba</taxon>
    </lineage>
</organism>
<feature type="compositionally biased region" description="Basic and acidic residues" evidence="2">
    <location>
        <begin position="297"/>
        <end position="340"/>
    </location>
</feature>
<feature type="compositionally biased region" description="Basic and acidic residues" evidence="2">
    <location>
        <begin position="777"/>
        <end position="786"/>
    </location>
</feature>